<name>A0AC34Q5C7_9BILA</name>
<evidence type="ECO:0000313" key="2">
    <source>
        <dbReference type="WBParaSite" id="JU765_v2.g13074.t1"/>
    </source>
</evidence>
<accession>A0AC34Q5C7</accession>
<evidence type="ECO:0000313" key="1">
    <source>
        <dbReference type="Proteomes" id="UP000887576"/>
    </source>
</evidence>
<sequence>MITKFPEMPFFLWLFHRKNMDIVQDQQKILFNNGTTYGTRTGIYLHLFQHACVFIIIKQDKYPFFSVLMPLRVFEAFIFLLFLGTSCSHSLLLVLVTMFLTSLCRLSFYQFKKILYMIKLFLFFCKGF</sequence>
<reference evidence="2" key="1">
    <citation type="submission" date="2022-11" db="UniProtKB">
        <authorList>
            <consortium name="WormBaseParasite"/>
        </authorList>
    </citation>
    <scope>IDENTIFICATION</scope>
</reference>
<organism evidence="1 2">
    <name type="scientific">Panagrolaimus sp. JU765</name>
    <dbReference type="NCBI Taxonomy" id="591449"/>
    <lineage>
        <taxon>Eukaryota</taxon>
        <taxon>Metazoa</taxon>
        <taxon>Ecdysozoa</taxon>
        <taxon>Nematoda</taxon>
        <taxon>Chromadorea</taxon>
        <taxon>Rhabditida</taxon>
        <taxon>Tylenchina</taxon>
        <taxon>Panagrolaimomorpha</taxon>
        <taxon>Panagrolaimoidea</taxon>
        <taxon>Panagrolaimidae</taxon>
        <taxon>Panagrolaimus</taxon>
    </lineage>
</organism>
<proteinExistence type="predicted"/>
<dbReference type="Proteomes" id="UP000887576">
    <property type="component" value="Unplaced"/>
</dbReference>
<protein>
    <submittedName>
        <fullName evidence="2">Uncharacterized protein</fullName>
    </submittedName>
</protein>
<dbReference type="WBParaSite" id="JU765_v2.g13074.t1">
    <property type="protein sequence ID" value="JU765_v2.g13074.t1"/>
    <property type="gene ID" value="JU765_v2.g13074"/>
</dbReference>